<keyword evidence="3" id="KW-1185">Reference proteome</keyword>
<evidence type="ECO:0000313" key="2">
    <source>
        <dbReference type="EMBL" id="QQL48769.1"/>
    </source>
</evidence>
<dbReference type="KEGG" id="mgik:GO620_011330"/>
<dbReference type="AlphaFoldDB" id="A0A6I4HZB1"/>
<keyword evidence="2" id="KW-0378">Hydrolase</keyword>
<protein>
    <submittedName>
        <fullName evidence="2">SGNH/GDSL hydrolase family protein</fullName>
    </submittedName>
</protein>
<dbReference type="EMBL" id="CP066775">
    <property type="protein sequence ID" value="QQL48769.1"/>
    <property type="molecule type" value="Genomic_DNA"/>
</dbReference>
<organism evidence="2 3">
    <name type="scientific">Mucilaginibacter ginkgonis</name>
    <dbReference type="NCBI Taxonomy" id="2682091"/>
    <lineage>
        <taxon>Bacteria</taxon>
        <taxon>Pseudomonadati</taxon>
        <taxon>Bacteroidota</taxon>
        <taxon>Sphingobacteriia</taxon>
        <taxon>Sphingobacteriales</taxon>
        <taxon>Sphingobacteriaceae</taxon>
        <taxon>Mucilaginibacter</taxon>
    </lineage>
</organism>
<sequence>MKLLEIFATALLTVGCTVNNNTAGTKMENNAHTITYLALGDSYTIGESVPAEQSFPYQLAAQLHDRKIDIADPQIIATTGWTTGALIAAIGSAQLTKKYNIVTLLIGVNNQYQGIDIATYHKEFTKLLNTAISLANGGAKHVYVLSIPDYSVTPFAANSDKEKIAKELAAYNAYNKQESERLHVSYIDITPISLQAANDASLLADDGLHPSGKMYGLWVEKLLPKVLEELDDN</sequence>
<evidence type="ECO:0000259" key="1">
    <source>
        <dbReference type="Pfam" id="PF13472"/>
    </source>
</evidence>
<name>A0A6I4HZB1_9SPHI</name>
<evidence type="ECO:0000313" key="3">
    <source>
        <dbReference type="Proteomes" id="UP000429232"/>
    </source>
</evidence>
<dbReference type="GO" id="GO:0016788">
    <property type="term" value="F:hydrolase activity, acting on ester bonds"/>
    <property type="evidence" value="ECO:0007669"/>
    <property type="project" value="UniProtKB-ARBA"/>
</dbReference>
<dbReference type="Gene3D" id="3.40.50.1110">
    <property type="entry name" value="SGNH hydrolase"/>
    <property type="match status" value="1"/>
</dbReference>
<dbReference type="SUPFAM" id="SSF52266">
    <property type="entry name" value="SGNH hydrolase"/>
    <property type="match status" value="1"/>
</dbReference>
<dbReference type="Pfam" id="PF13472">
    <property type="entry name" value="Lipase_GDSL_2"/>
    <property type="match status" value="1"/>
</dbReference>
<dbReference type="InterPro" id="IPR036514">
    <property type="entry name" value="SGNH_hydro_sf"/>
</dbReference>
<dbReference type="InterPro" id="IPR013830">
    <property type="entry name" value="SGNH_hydro"/>
</dbReference>
<dbReference type="RefSeq" id="WP_157525473.1">
    <property type="nucleotide sequence ID" value="NZ_CP066775.1"/>
</dbReference>
<reference evidence="2 3" key="1">
    <citation type="submission" date="2020-12" db="EMBL/GenBank/DDBJ databases">
        <title>HMF7856_wgs.fasta genome submission.</title>
        <authorList>
            <person name="Kang H."/>
            <person name="Kim H."/>
            <person name="Joh K."/>
        </authorList>
    </citation>
    <scope>NUCLEOTIDE SEQUENCE [LARGE SCALE GENOMIC DNA]</scope>
    <source>
        <strain evidence="2 3">HMF7856</strain>
    </source>
</reference>
<proteinExistence type="predicted"/>
<dbReference type="Proteomes" id="UP000429232">
    <property type="component" value="Chromosome"/>
</dbReference>
<dbReference type="PROSITE" id="PS51257">
    <property type="entry name" value="PROKAR_LIPOPROTEIN"/>
    <property type="match status" value="1"/>
</dbReference>
<accession>A0A6I4HZB1</accession>
<gene>
    <name evidence="2" type="ORF">GO620_011330</name>
</gene>
<feature type="domain" description="SGNH hydrolase-type esterase" evidence="1">
    <location>
        <begin position="38"/>
        <end position="215"/>
    </location>
</feature>
<dbReference type="CDD" id="cd01832">
    <property type="entry name" value="SGNH_hydrolase_like_1"/>
    <property type="match status" value="1"/>
</dbReference>